<dbReference type="PANTHER" id="PTHR45662">
    <property type="entry name" value="PHOSPHATIDYLINOSITIDE PHOSPHATASE SAC1"/>
    <property type="match status" value="1"/>
</dbReference>
<evidence type="ECO:0000313" key="3">
    <source>
        <dbReference type="EnsemblPlants" id="Pp3c4_950V3.2"/>
    </source>
</evidence>
<keyword evidence="1" id="KW-1133">Transmembrane helix</keyword>
<dbReference type="EnsemblPlants" id="Pp3c4_950V3.2">
    <property type="protein sequence ID" value="Pp3c4_950V3.2"/>
    <property type="gene ID" value="Pp3c4_950"/>
</dbReference>
<reference evidence="3 4" key="1">
    <citation type="journal article" date="2008" name="Science">
        <title>The Physcomitrella genome reveals evolutionary insights into the conquest of land by plants.</title>
        <authorList>
            <person name="Rensing S."/>
            <person name="Lang D."/>
            <person name="Zimmer A."/>
            <person name="Terry A."/>
            <person name="Salamov A."/>
            <person name="Shapiro H."/>
            <person name="Nishiyama T."/>
            <person name="Perroud P.-F."/>
            <person name="Lindquist E."/>
            <person name="Kamisugi Y."/>
            <person name="Tanahashi T."/>
            <person name="Sakakibara K."/>
            <person name="Fujita T."/>
            <person name="Oishi K."/>
            <person name="Shin-I T."/>
            <person name="Kuroki Y."/>
            <person name="Toyoda A."/>
            <person name="Suzuki Y."/>
            <person name="Hashimoto A."/>
            <person name="Yamaguchi K."/>
            <person name="Sugano A."/>
            <person name="Kohara Y."/>
            <person name="Fujiyama A."/>
            <person name="Anterola A."/>
            <person name="Aoki S."/>
            <person name="Ashton N."/>
            <person name="Barbazuk W.B."/>
            <person name="Barker E."/>
            <person name="Bennetzen J."/>
            <person name="Bezanilla M."/>
            <person name="Blankenship R."/>
            <person name="Cho S.H."/>
            <person name="Dutcher S."/>
            <person name="Estelle M."/>
            <person name="Fawcett J.A."/>
            <person name="Gundlach H."/>
            <person name="Hanada K."/>
            <person name="Heyl A."/>
            <person name="Hicks K.A."/>
            <person name="Hugh J."/>
            <person name="Lohr M."/>
            <person name="Mayer K."/>
            <person name="Melkozernov A."/>
            <person name="Murata T."/>
            <person name="Nelson D."/>
            <person name="Pils B."/>
            <person name="Prigge M."/>
            <person name="Reiss B."/>
            <person name="Renner T."/>
            <person name="Rombauts S."/>
            <person name="Rushton P."/>
            <person name="Sanderfoot A."/>
            <person name="Schween G."/>
            <person name="Shiu S.-H."/>
            <person name="Stueber K."/>
            <person name="Theodoulou F.L."/>
            <person name="Tu H."/>
            <person name="Van de Peer Y."/>
            <person name="Verrier P.J."/>
            <person name="Waters E."/>
            <person name="Wood A."/>
            <person name="Yang L."/>
            <person name="Cove D."/>
            <person name="Cuming A."/>
            <person name="Hasebe M."/>
            <person name="Lucas S."/>
            <person name="Mishler D.B."/>
            <person name="Reski R."/>
            <person name="Grigoriev I."/>
            <person name="Quatrano R.S."/>
            <person name="Boore J.L."/>
        </authorList>
    </citation>
    <scope>NUCLEOTIDE SEQUENCE [LARGE SCALE GENOMIC DNA]</scope>
    <source>
        <strain evidence="3 4">cv. Gransden 2004</strain>
    </source>
</reference>
<keyword evidence="1" id="KW-0812">Transmembrane</keyword>
<dbReference type="Pfam" id="PF02383">
    <property type="entry name" value="Syja_N"/>
    <property type="match status" value="2"/>
</dbReference>
<accession>A0A7I4FPY1</accession>
<reference evidence="3" key="3">
    <citation type="submission" date="2020-12" db="UniProtKB">
        <authorList>
            <consortium name="EnsemblPlants"/>
        </authorList>
    </citation>
    <scope>IDENTIFICATION</scope>
</reference>
<keyword evidence="4" id="KW-1185">Reference proteome</keyword>
<evidence type="ECO:0000256" key="1">
    <source>
        <dbReference type="SAM" id="Phobius"/>
    </source>
</evidence>
<dbReference type="Gramene" id="Pp3c4_950V3.2">
    <property type="protein sequence ID" value="Pp3c4_950V3.2"/>
    <property type="gene ID" value="Pp3c4_950"/>
</dbReference>
<dbReference type="PROSITE" id="PS50275">
    <property type="entry name" value="SAC"/>
    <property type="match status" value="1"/>
</dbReference>
<evidence type="ECO:0000259" key="2">
    <source>
        <dbReference type="PROSITE" id="PS50275"/>
    </source>
</evidence>
<sequence length="538" mass="60873">MGDSNNIRKPCTRMRLWELPDKYVLEPTDHMATEYLSIDRSSGDLSYTNQLPDDSIPHAQIVFGLVGILRLVAGAHALVITGRDSLGLYKGNPIYRVTAMKVLSCNNNLHQATPEEKKDEAHLVGLLKTLESTPGLYFSYDVDLTLNFQTIETVVKNKPVKVSLIARRSMKRAGTRMWRRGADLDGNVANFVESEQILESQGFFASYTQVRGSIPVMWEQVVDLSYKPQIKTVNYENTPIAVERHFRDLRKRYGDILAIDLINQQGGESVLSVAYREAMEKLSDEHIRYLPFDFHKICGHIHFERLSALYDDIKEELSRQGCYLRDPMGKVLEVQKGQVRTNCIDCLDRTNVTQSLLGRKALEVQLQRIGILEPNNTIQQFESLEEKFKLLWADHGDHISIQYSGTGALKGDFVRFGKRTIRGILQDGLNSATRYYLNNFRDGIKQDSIDLVAGHYQVKRGTPASLQISWKETFALPGALATFMAGAYFTSVSVRQLGTDMYQYLYTLMLAGVTGGVVALVRQQGRNLTVRPRLCKMD</sequence>
<dbReference type="PANTHER" id="PTHR45662:SF2">
    <property type="entry name" value="PHOSPHATIDYLINOSITOL-3-PHOSPHATASE SAC1"/>
    <property type="match status" value="1"/>
</dbReference>
<feature type="transmembrane region" description="Helical" evidence="1">
    <location>
        <begin position="504"/>
        <end position="521"/>
    </location>
</feature>
<dbReference type="Proteomes" id="UP000006727">
    <property type="component" value="Chromosome 4"/>
</dbReference>
<name>A0A7I4FPY1_PHYPA</name>
<protein>
    <recommendedName>
        <fullName evidence="2">SAC domain-containing protein</fullName>
    </recommendedName>
</protein>
<organism evidence="3 4">
    <name type="scientific">Physcomitrium patens</name>
    <name type="common">Spreading-leaved earth moss</name>
    <name type="synonym">Physcomitrella patens</name>
    <dbReference type="NCBI Taxonomy" id="3218"/>
    <lineage>
        <taxon>Eukaryota</taxon>
        <taxon>Viridiplantae</taxon>
        <taxon>Streptophyta</taxon>
        <taxon>Embryophyta</taxon>
        <taxon>Bryophyta</taxon>
        <taxon>Bryophytina</taxon>
        <taxon>Bryopsida</taxon>
        <taxon>Funariidae</taxon>
        <taxon>Funariales</taxon>
        <taxon>Funariaceae</taxon>
        <taxon>Physcomitrium</taxon>
    </lineage>
</organism>
<dbReference type="EMBL" id="ABEU02000004">
    <property type="status" value="NOT_ANNOTATED_CDS"/>
    <property type="molecule type" value="Genomic_DNA"/>
</dbReference>
<feature type="domain" description="SAC" evidence="2">
    <location>
        <begin position="148"/>
        <end position="405"/>
    </location>
</feature>
<reference evidence="3 4" key="2">
    <citation type="journal article" date="2018" name="Plant J.">
        <title>The Physcomitrella patens chromosome-scale assembly reveals moss genome structure and evolution.</title>
        <authorList>
            <person name="Lang D."/>
            <person name="Ullrich K.K."/>
            <person name="Murat F."/>
            <person name="Fuchs J."/>
            <person name="Jenkins J."/>
            <person name="Haas F.B."/>
            <person name="Piednoel M."/>
            <person name="Gundlach H."/>
            <person name="Van Bel M."/>
            <person name="Meyberg R."/>
            <person name="Vives C."/>
            <person name="Morata J."/>
            <person name="Symeonidi A."/>
            <person name="Hiss M."/>
            <person name="Muchero W."/>
            <person name="Kamisugi Y."/>
            <person name="Saleh O."/>
            <person name="Blanc G."/>
            <person name="Decker E.L."/>
            <person name="van Gessel N."/>
            <person name="Grimwood J."/>
            <person name="Hayes R.D."/>
            <person name="Graham S.W."/>
            <person name="Gunter L.E."/>
            <person name="McDaniel S.F."/>
            <person name="Hoernstein S.N.W."/>
            <person name="Larsson A."/>
            <person name="Li F.W."/>
            <person name="Perroud P.F."/>
            <person name="Phillips J."/>
            <person name="Ranjan P."/>
            <person name="Rokshar D.S."/>
            <person name="Rothfels C.J."/>
            <person name="Schneider L."/>
            <person name="Shu S."/>
            <person name="Stevenson D.W."/>
            <person name="Thummler F."/>
            <person name="Tillich M."/>
            <person name="Villarreal Aguilar J.C."/>
            <person name="Widiez T."/>
            <person name="Wong G.K."/>
            <person name="Wymore A."/>
            <person name="Zhang Y."/>
            <person name="Zimmer A.D."/>
            <person name="Quatrano R.S."/>
            <person name="Mayer K.F.X."/>
            <person name="Goodstein D."/>
            <person name="Casacuberta J.M."/>
            <person name="Vandepoele K."/>
            <person name="Reski R."/>
            <person name="Cuming A.C."/>
            <person name="Tuskan G.A."/>
            <person name="Maumus F."/>
            <person name="Salse J."/>
            <person name="Schmutz J."/>
            <person name="Rensing S.A."/>
        </authorList>
    </citation>
    <scope>NUCLEOTIDE SEQUENCE [LARGE SCALE GENOMIC DNA]</scope>
    <source>
        <strain evidence="3 4">cv. Gransden 2004</strain>
    </source>
</reference>
<dbReference type="InterPro" id="IPR002013">
    <property type="entry name" value="SAC_dom"/>
</dbReference>
<keyword evidence="1" id="KW-0472">Membrane</keyword>
<dbReference type="GO" id="GO:0016791">
    <property type="term" value="F:phosphatase activity"/>
    <property type="evidence" value="ECO:0007669"/>
    <property type="project" value="InterPro"/>
</dbReference>
<evidence type="ECO:0000313" key="4">
    <source>
        <dbReference type="Proteomes" id="UP000006727"/>
    </source>
</evidence>
<dbReference type="AlphaFoldDB" id="A0A7I4FPY1"/>
<proteinExistence type="predicted"/>